<dbReference type="InterPro" id="IPR058245">
    <property type="entry name" value="NreC/VraR/RcsB-like_REC"/>
</dbReference>
<dbReference type="Gene3D" id="3.40.50.2300">
    <property type="match status" value="1"/>
</dbReference>
<gene>
    <name evidence="6" type="ORF">GGR27_000396</name>
</gene>
<dbReference type="InterPro" id="IPR000792">
    <property type="entry name" value="Tscrpt_reg_LuxR_C"/>
</dbReference>
<evidence type="ECO:0000259" key="4">
    <source>
        <dbReference type="PROSITE" id="PS50043"/>
    </source>
</evidence>
<proteinExistence type="predicted"/>
<keyword evidence="2 6" id="KW-0238">DNA-binding</keyword>
<evidence type="ECO:0000313" key="7">
    <source>
        <dbReference type="Proteomes" id="UP000770785"/>
    </source>
</evidence>
<dbReference type="PANTHER" id="PTHR43214">
    <property type="entry name" value="TWO-COMPONENT RESPONSE REGULATOR"/>
    <property type="match status" value="1"/>
</dbReference>
<dbReference type="SUPFAM" id="SSF52172">
    <property type="entry name" value="CheY-like"/>
    <property type="match status" value="1"/>
</dbReference>
<evidence type="ECO:0000256" key="3">
    <source>
        <dbReference type="PROSITE-ProRule" id="PRU00169"/>
    </source>
</evidence>
<dbReference type="InterPro" id="IPR016032">
    <property type="entry name" value="Sig_transdc_resp-reg_C-effctor"/>
</dbReference>
<comment type="caution">
    <text evidence="6">The sequence shown here is derived from an EMBL/GenBank/DDBJ whole genome shotgun (WGS) entry which is preliminary data.</text>
</comment>
<evidence type="ECO:0000259" key="5">
    <source>
        <dbReference type="PROSITE" id="PS50110"/>
    </source>
</evidence>
<protein>
    <submittedName>
        <fullName evidence="6">DNA-binding NarL/FixJ family response regulator</fullName>
    </submittedName>
</protein>
<dbReference type="RefSeq" id="WP_168035711.1">
    <property type="nucleotide sequence ID" value="NZ_JAATJH010000001.1"/>
</dbReference>
<dbReference type="InterPro" id="IPR039420">
    <property type="entry name" value="WalR-like"/>
</dbReference>
<dbReference type="Pfam" id="PF00072">
    <property type="entry name" value="Response_reg"/>
    <property type="match status" value="1"/>
</dbReference>
<dbReference type="PRINTS" id="PR00038">
    <property type="entry name" value="HTHLUXR"/>
</dbReference>
<keyword evidence="7" id="KW-1185">Reference proteome</keyword>
<feature type="domain" description="HTH luxR-type" evidence="4">
    <location>
        <begin position="153"/>
        <end position="218"/>
    </location>
</feature>
<dbReference type="PROSITE" id="PS50110">
    <property type="entry name" value="RESPONSE_REGULATORY"/>
    <property type="match status" value="1"/>
</dbReference>
<dbReference type="SMART" id="SM00421">
    <property type="entry name" value="HTH_LUXR"/>
    <property type="match status" value="1"/>
</dbReference>
<evidence type="ECO:0000256" key="1">
    <source>
        <dbReference type="ARBA" id="ARBA00022553"/>
    </source>
</evidence>
<dbReference type="InterPro" id="IPR011006">
    <property type="entry name" value="CheY-like_superfamily"/>
</dbReference>
<evidence type="ECO:0000256" key="2">
    <source>
        <dbReference type="ARBA" id="ARBA00023125"/>
    </source>
</evidence>
<name>A0ABX0X6S2_9BACT</name>
<dbReference type="CDD" id="cd17535">
    <property type="entry name" value="REC_NarL-like"/>
    <property type="match status" value="1"/>
</dbReference>
<dbReference type="PANTHER" id="PTHR43214:SF43">
    <property type="entry name" value="TWO-COMPONENT RESPONSE REGULATOR"/>
    <property type="match status" value="1"/>
</dbReference>
<feature type="domain" description="Response regulatory" evidence="5">
    <location>
        <begin position="12"/>
        <end position="128"/>
    </location>
</feature>
<feature type="modified residue" description="4-aspartylphosphate" evidence="3">
    <location>
        <position position="63"/>
    </location>
</feature>
<dbReference type="PROSITE" id="PS50043">
    <property type="entry name" value="HTH_LUXR_2"/>
    <property type="match status" value="1"/>
</dbReference>
<dbReference type="InterPro" id="IPR001789">
    <property type="entry name" value="Sig_transdc_resp-reg_receiver"/>
</dbReference>
<keyword evidence="1 3" id="KW-0597">Phosphoprotein</keyword>
<dbReference type="SUPFAM" id="SSF46894">
    <property type="entry name" value="C-terminal effector domain of the bipartite response regulators"/>
    <property type="match status" value="1"/>
</dbReference>
<dbReference type="SMART" id="SM00448">
    <property type="entry name" value="REC"/>
    <property type="match status" value="1"/>
</dbReference>
<accession>A0ABX0X6S2</accession>
<dbReference type="CDD" id="cd06170">
    <property type="entry name" value="LuxR_C_like"/>
    <property type="match status" value="1"/>
</dbReference>
<dbReference type="GO" id="GO:0003677">
    <property type="term" value="F:DNA binding"/>
    <property type="evidence" value="ECO:0007669"/>
    <property type="project" value="UniProtKB-KW"/>
</dbReference>
<dbReference type="EMBL" id="JAATJH010000001">
    <property type="protein sequence ID" value="NJC24915.1"/>
    <property type="molecule type" value="Genomic_DNA"/>
</dbReference>
<dbReference type="Proteomes" id="UP000770785">
    <property type="component" value="Unassembled WGS sequence"/>
</dbReference>
<evidence type="ECO:0000313" key="6">
    <source>
        <dbReference type="EMBL" id="NJC24915.1"/>
    </source>
</evidence>
<reference evidence="6 7" key="1">
    <citation type="submission" date="2020-03" db="EMBL/GenBank/DDBJ databases">
        <title>Genomic Encyclopedia of Type Strains, Phase IV (KMG-IV): sequencing the most valuable type-strain genomes for metagenomic binning, comparative biology and taxonomic classification.</title>
        <authorList>
            <person name="Goeker M."/>
        </authorList>
    </citation>
    <scope>NUCLEOTIDE SEQUENCE [LARGE SCALE GENOMIC DNA]</scope>
    <source>
        <strain evidence="6 7">DSM 105096</strain>
    </source>
</reference>
<dbReference type="Pfam" id="PF00196">
    <property type="entry name" value="GerE"/>
    <property type="match status" value="1"/>
</dbReference>
<sequence>MPHLPPASSPIRIAIVDDQKLFRGGLKMILDGTEDIEVVFEAGHGEQFFERLAFEPVQLVILDVEMPGMDGIATLEQLQRERPEIHVIMLTMHDSDRLISHLMGLGASGFLLKDEDPEVVIEAVRRVVQEGLFFRDYVSKALLKGGRSRQKAVGYRGPDISDRELEVLQLICQELTSKEIAAQLFISVRTVEGHRRSLQDKTGAKNIVGLVLFAIRQGLVQ</sequence>
<organism evidence="6 7">
    <name type="scientific">Neolewinella antarctica</name>
    <dbReference type="NCBI Taxonomy" id="442734"/>
    <lineage>
        <taxon>Bacteria</taxon>
        <taxon>Pseudomonadati</taxon>
        <taxon>Bacteroidota</taxon>
        <taxon>Saprospiria</taxon>
        <taxon>Saprospirales</taxon>
        <taxon>Lewinellaceae</taxon>
        <taxon>Neolewinella</taxon>
    </lineage>
</organism>